<gene>
    <name evidence="1" type="ORF">BPOR_0656g00080</name>
</gene>
<dbReference type="AlphaFoldDB" id="A0A4Z1KPZ2"/>
<sequence length="163" mass="18134">MPLLLTQFHNAWPFGSSEPDSFAVNDAVRLIESSGTPMLEDCQWSYTYVTAAALRMSLMVLYWFGEADWPLLLALGFSDSGGSAHQQHITSLLEGELPKLKTVKTLEVCEVFGVEDAASAAEPSVDNPEPRKLMKRDKLDIAEPTIVWFKERASKLDNEKGEN</sequence>
<protein>
    <submittedName>
        <fullName evidence="1">Uncharacterized protein</fullName>
    </submittedName>
</protein>
<keyword evidence="2" id="KW-1185">Reference proteome</keyword>
<evidence type="ECO:0000313" key="2">
    <source>
        <dbReference type="Proteomes" id="UP000297280"/>
    </source>
</evidence>
<evidence type="ECO:0000313" key="1">
    <source>
        <dbReference type="EMBL" id="TGO83385.1"/>
    </source>
</evidence>
<reference evidence="1 2" key="1">
    <citation type="submission" date="2017-12" db="EMBL/GenBank/DDBJ databases">
        <title>Comparative genomics of Botrytis spp.</title>
        <authorList>
            <person name="Valero-Jimenez C.A."/>
            <person name="Tapia P."/>
            <person name="Veloso J."/>
            <person name="Silva-Moreno E."/>
            <person name="Staats M."/>
            <person name="Valdes J.H."/>
            <person name="Van Kan J.A.L."/>
        </authorList>
    </citation>
    <scope>NUCLEOTIDE SEQUENCE [LARGE SCALE GENOMIC DNA]</scope>
    <source>
        <strain evidence="1 2">MUCL3349</strain>
    </source>
</reference>
<dbReference type="Proteomes" id="UP000297280">
    <property type="component" value="Unassembled WGS sequence"/>
</dbReference>
<accession>A0A4Z1KPZ2</accession>
<comment type="caution">
    <text evidence="1">The sequence shown here is derived from an EMBL/GenBank/DDBJ whole genome shotgun (WGS) entry which is preliminary data.</text>
</comment>
<name>A0A4Z1KPZ2_9HELO</name>
<proteinExistence type="predicted"/>
<organism evidence="1 2">
    <name type="scientific">Botrytis porri</name>
    <dbReference type="NCBI Taxonomy" id="87229"/>
    <lineage>
        <taxon>Eukaryota</taxon>
        <taxon>Fungi</taxon>
        <taxon>Dikarya</taxon>
        <taxon>Ascomycota</taxon>
        <taxon>Pezizomycotina</taxon>
        <taxon>Leotiomycetes</taxon>
        <taxon>Helotiales</taxon>
        <taxon>Sclerotiniaceae</taxon>
        <taxon>Botrytis</taxon>
    </lineage>
</organism>
<dbReference type="EMBL" id="PQXO01000655">
    <property type="protein sequence ID" value="TGO83385.1"/>
    <property type="molecule type" value="Genomic_DNA"/>
</dbReference>